<name>A0A520MZT3_9GAMM</name>
<evidence type="ECO:0008006" key="4">
    <source>
        <dbReference type="Google" id="ProtNLM"/>
    </source>
</evidence>
<organism evidence="2 3">
    <name type="scientific">SAR86 cluster bacterium</name>
    <dbReference type="NCBI Taxonomy" id="2030880"/>
    <lineage>
        <taxon>Bacteria</taxon>
        <taxon>Pseudomonadati</taxon>
        <taxon>Pseudomonadota</taxon>
        <taxon>Gammaproteobacteria</taxon>
        <taxon>SAR86 cluster</taxon>
    </lineage>
</organism>
<accession>A0A520MZT3</accession>
<feature type="chain" id="PRO_5022083363" description="DUF1579 domain-containing protein" evidence="1">
    <location>
        <begin position="19"/>
        <end position="174"/>
    </location>
</feature>
<evidence type="ECO:0000256" key="1">
    <source>
        <dbReference type="SAM" id="SignalP"/>
    </source>
</evidence>
<dbReference type="EMBL" id="SHBF01000023">
    <property type="protein sequence ID" value="RZO26683.1"/>
    <property type="molecule type" value="Genomic_DNA"/>
</dbReference>
<dbReference type="Proteomes" id="UP000318710">
    <property type="component" value="Unassembled WGS sequence"/>
</dbReference>
<gene>
    <name evidence="2" type="ORF">EVA93_03820</name>
</gene>
<evidence type="ECO:0000313" key="3">
    <source>
        <dbReference type="Proteomes" id="UP000318710"/>
    </source>
</evidence>
<keyword evidence="1" id="KW-0732">Signal</keyword>
<protein>
    <recommendedName>
        <fullName evidence="4">DUF1579 domain-containing protein</fullName>
    </recommendedName>
</protein>
<evidence type="ECO:0000313" key="2">
    <source>
        <dbReference type="EMBL" id="RZO26683.1"/>
    </source>
</evidence>
<comment type="caution">
    <text evidence="2">The sequence shown here is derived from an EMBL/GenBank/DDBJ whole genome shotgun (WGS) entry which is preliminary data.</text>
</comment>
<reference evidence="2 3" key="1">
    <citation type="submission" date="2019-02" db="EMBL/GenBank/DDBJ databases">
        <title>Prokaryotic population dynamics and viral predation in marine succession experiment using metagenomics: the confinement effect.</title>
        <authorList>
            <person name="Haro-Moreno J.M."/>
            <person name="Rodriguez-Valera F."/>
            <person name="Lopez-Perez M."/>
        </authorList>
    </citation>
    <scope>NUCLEOTIDE SEQUENCE [LARGE SCALE GENOMIC DNA]</scope>
    <source>
        <strain evidence="2">MED-G160</strain>
    </source>
</reference>
<dbReference type="AlphaFoldDB" id="A0A520MZT3"/>
<feature type="signal peptide" evidence="1">
    <location>
        <begin position="1"/>
        <end position="18"/>
    </location>
</feature>
<sequence length="174" mass="19399">MKFYLIPSLFLISISSYAQNTSIGDVDMGEVNSSKAFEQIKKMLGKWEGKLYQQSGAVVDTFSEFKLVSNGNTIVEKLVEDGVEMMTTYSDKDGELVIKHYCALGTEPMFTVDTLSENSIQLKSDPSPGYHPKHNNYVESIGWTFTGSDSVKVDASLNLDGKLEKQYSLIKRVD</sequence>
<proteinExistence type="predicted"/>